<evidence type="ECO:0000313" key="2">
    <source>
        <dbReference type="EMBL" id="CAI5453077.1"/>
    </source>
</evidence>
<dbReference type="AlphaFoldDB" id="A0A9P1IXK0"/>
<gene>
    <name evidence="2" type="ORF">CAMP_LOCUS15714</name>
</gene>
<organism evidence="2 3">
    <name type="scientific">Caenorhabditis angaria</name>
    <dbReference type="NCBI Taxonomy" id="860376"/>
    <lineage>
        <taxon>Eukaryota</taxon>
        <taxon>Metazoa</taxon>
        <taxon>Ecdysozoa</taxon>
        <taxon>Nematoda</taxon>
        <taxon>Chromadorea</taxon>
        <taxon>Rhabditida</taxon>
        <taxon>Rhabditina</taxon>
        <taxon>Rhabditomorpha</taxon>
        <taxon>Rhabditoidea</taxon>
        <taxon>Rhabditidae</taxon>
        <taxon>Peloderinae</taxon>
        <taxon>Caenorhabditis</taxon>
    </lineage>
</organism>
<dbReference type="OrthoDB" id="5781203at2759"/>
<keyword evidence="1" id="KW-0732">Signal</keyword>
<feature type="signal peptide" evidence="1">
    <location>
        <begin position="1"/>
        <end position="18"/>
    </location>
</feature>
<protein>
    <submittedName>
        <fullName evidence="2">Uncharacterized protein</fullName>
    </submittedName>
</protein>
<dbReference type="PANTHER" id="PTHR35182:SF1">
    <property type="entry name" value="COLD-SHOCK PROTEIN-RELATED"/>
    <property type="match status" value="1"/>
</dbReference>
<proteinExistence type="predicted"/>
<comment type="caution">
    <text evidence="2">The sequence shown here is derived from an EMBL/GenBank/DDBJ whole genome shotgun (WGS) entry which is preliminary data.</text>
</comment>
<reference evidence="2" key="1">
    <citation type="submission" date="2022-11" db="EMBL/GenBank/DDBJ databases">
        <authorList>
            <person name="Kikuchi T."/>
        </authorList>
    </citation>
    <scope>NUCLEOTIDE SEQUENCE</scope>
    <source>
        <strain evidence="2">PS1010</strain>
    </source>
</reference>
<sequence length="121" mass="13247">MIKILLTILISFACLTFASVPVYTFETGADAKLAIGGSNELKRTLEAHQPIQVYRICVGKKKTNCGYWENTETKKKVANAPVTVNKGDGNLILKNVTEADSGSYYNGEVYLSVQVFPPITD</sequence>
<evidence type="ECO:0000256" key="1">
    <source>
        <dbReference type="SAM" id="SignalP"/>
    </source>
</evidence>
<dbReference type="Proteomes" id="UP001152747">
    <property type="component" value="Unassembled WGS sequence"/>
</dbReference>
<evidence type="ECO:0000313" key="3">
    <source>
        <dbReference type="Proteomes" id="UP001152747"/>
    </source>
</evidence>
<dbReference type="EMBL" id="CANHGI010000005">
    <property type="protein sequence ID" value="CAI5453077.1"/>
    <property type="molecule type" value="Genomic_DNA"/>
</dbReference>
<name>A0A9P1IXK0_9PELO</name>
<keyword evidence="3" id="KW-1185">Reference proteome</keyword>
<dbReference type="PANTHER" id="PTHR35182">
    <property type="entry name" value="PROTEIN CBG13762"/>
    <property type="match status" value="1"/>
</dbReference>
<accession>A0A9P1IXK0</accession>
<feature type="chain" id="PRO_5040454715" evidence="1">
    <location>
        <begin position="19"/>
        <end position="121"/>
    </location>
</feature>